<dbReference type="PANTHER" id="PTHR24406">
    <property type="entry name" value="TRANSCRIPTIONAL REPRESSOR CTCFL-RELATED"/>
    <property type="match status" value="1"/>
</dbReference>
<protein>
    <submittedName>
        <fullName evidence="10">Zinc finger protein</fullName>
    </submittedName>
</protein>
<evidence type="ECO:0000256" key="8">
    <source>
        <dbReference type="SAM" id="MobiDB-lite"/>
    </source>
</evidence>
<name>A0AAF0YAV1_9TREE</name>
<evidence type="ECO:0000313" key="10">
    <source>
        <dbReference type="EMBL" id="WOO83373.1"/>
    </source>
</evidence>
<keyword evidence="2" id="KW-0479">Metal-binding</keyword>
<evidence type="ECO:0000313" key="11">
    <source>
        <dbReference type="Proteomes" id="UP000827549"/>
    </source>
</evidence>
<organism evidence="10 11">
    <name type="scientific">Vanrija pseudolonga</name>
    <dbReference type="NCBI Taxonomy" id="143232"/>
    <lineage>
        <taxon>Eukaryota</taxon>
        <taxon>Fungi</taxon>
        <taxon>Dikarya</taxon>
        <taxon>Basidiomycota</taxon>
        <taxon>Agaricomycotina</taxon>
        <taxon>Tremellomycetes</taxon>
        <taxon>Trichosporonales</taxon>
        <taxon>Trichosporonaceae</taxon>
        <taxon>Vanrija</taxon>
    </lineage>
</organism>
<dbReference type="SMART" id="SM00355">
    <property type="entry name" value="ZnF_C2H2"/>
    <property type="match status" value="4"/>
</dbReference>
<dbReference type="RefSeq" id="XP_062629399.1">
    <property type="nucleotide sequence ID" value="XM_062773415.1"/>
</dbReference>
<dbReference type="InterPro" id="IPR013087">
    <property type="entry name" value="Znf_C2H2_type"/>
</dbReference>
<keyword evidence="3" id="KW-0677">Repeat</keyword>
<evidence type="ECO:0000256" key="5">
    <source>
        <dbReference type="ARBA" id="ARBA00022833"/>
    </source>
</evidence>
<dbReference type="InterPro" id="IPR050888">
    <property type="entry name" value="ZnF_C2H2-type_TF"/>
</dbReference>
<keyword evidence="11" id="KW-1185">Reference proteome</keyword>
<evidence type="ECO:0000256" key="3">
    <source>
        <dbReference type="ARBA" id="ARBA00022737"/>
    </source>
</evidence>
<dbReference type="GeneID" id="87810072"/>
<evidence type="ECO:0000256" key="2">
    <source>
        <dbReference type="ARBA" id="ARBA00022723"/>
    </source>
</evidence>
<keyword evidence="6" id="KW-0539">Nucleus</keyword>
<accession>A0AAF0YAV1</accession>
<dbReference type="PROSITE" id="PS00028">
    <property type="entry name" value="ZINC_FINGER_C2H2_1"/>
    <property type="match status" value="1"/>
</dbReference>
<dbReference type="Proteomes" id="UP000827549">
    <property type="component" value="Chromosome 5"/>
</dbReference>
<dbReference type="PROSITE" id="PS50157">
    <property type="entry name" value="ZINC_FINGER_C2H2_2"/>
    <property type="match status" value="1"/>
</dbReference>
<feature type="compositionally biased region" description="Low complexity" evidence="8">
    <location>
        <begin position="323"/>
        <end position="333"/>
    </location>
</feature>
<feature type="domain" description="C2H2-type" evidence="9">
    <location>
        <begin position="184"/>
        <end position="213"/>
    </location>
</feature>
<evidence type="ECO:0000256" key="6">
    <source>
        <dbReference type="ARBA" id="ARBA00023242"/>
    </source>
</evidence>
<evidence type="ECO:0000256" key="1">
    <source>
        <dbReference type="ARBA" id="ARBA00004123"/>
    </source>
</evidence>
<dbReference type="GO" id="GO:0005634">
    <property type="term" value="C:nucleus"/>
    <property type="evidence" value="ECO:0007669"/>
    <property type="project" value="UniProtKB-SubCell"/>
</dbReference>
<keyword evidence="4 7" id="KW-0863">Zinc-finger</keyword>
<evidence type="ECO:0000259" key="9">
    <source>
        <dbReference type="PROSITE" id="PS50157"/>
    </source>
</evidence>
<evidence type="ECO:0000256" key="7">
    <source>
        <dbReference type="PROSITE-ProRule" id="PRU00042"/>
    </source>
</evidence>
<dbReference type="GO" id="GO:0008270">
    <property type="term" value="F:zinc ion binding"/>
    <property type="evidence" value="ECO:0007669"/>
    <property type="project" value="UniProtKB-KW"/>
</dbReference>
<reference evidence="10" key="1">
    <citation type="submission" date="2023-10" db="EMBL/GenBank/DDBJ databases">
        <authorList>
            <person name="Noh H."/>
        </authorList>
    </citation>
    <scope>NUCLEOTIDE SEQUENCE</scope>
    <source>
        <strain evidence="10">DUCC4014</strain>
    </source>
</reference>
<gene>
    <name evidence="10" type="primary">ZNF324</name>
    <name evidence="10" type="ORF">LOC62_05G006897</name>
</gene>
<evidence type="ECO:0000256" key="4">
    <source>
        <dbReference type="ARBA" id="ARBA00022771"/>
    </source>
</evidence>
<dbReference type="AlphaFoldDB" id="A0AAF0YAV1"/>
<sequence length="375" mass="39539">MEYTCGTCAKVFPAGRAARDKHTAATGHKAPRHECGVCSLVLSSAGAVAAHQAEANHFPFACRDPLCAETWPTGERRDKHELEAHRFCGPCKRRCDTDANLRMHLNSAAHRPSNLACPQCSGRFASATGLAHHLERACGRQLDRQAVLAVVAPRDPNGWFSSDAVRFVRAPRQAPEGSWNGTAYRCAQVGCGREFAELALLSAHLASPDHDEPVFVCYAGCGRQFLALSAIFNHLESDGCGGEVKKRKPAGAEHRRTVSIAGAVAGAGAVATTTTATAAARPVPVANPNPTHPAPTALRDTNDGLNRRASTTGRRRERGRGAGKAAAAGGDAAASREKPAAMPSPAPTRDSTPTPTPRLKAAKPRPMSIRGLPAR</sequence>
<dbReference type="EMBL" id="CP086718">
    <property type="protein sequence ID" value="WOO83373.1"/>
    <property type="molecule type" value="Genomic_DNA"/>
</dbReference>
<proteinExistence type="predicted"/>
<comment type="subcellular location">
    <subcellularLocation>
        <location evidence="1">Nucleus</location>
    </subcellularLocation>
</comment>
<feature type="region of interest" description="Disordered" evidence="8">
    <location>
        <begin position="278"/>
        <end position="375"/>
    </location>
</feature>
<keyword evidence="5" id="KW-0862">Zinc</keyword>